<protein>
    <submittedName>
        <fullName evidence="6">Efflux RND transporter periplasmic adaptor subunit</fullName>
    </submittedName>
</protein>
<dbReference type="NCBIfam" id="TIGR01730">
    <property type="entry name" value="RND_mfp"/>
    <property type="match status" value="1"/>
</dbReference>
<evidence type="ECO:0000259" key="4">
    <source>
        <dbReference type="Pfam" id="PF25917"/>
    </source>
</evidence>
<dbReference type="Pfam" id="PF25954">
    <property type="entry name" value="Beta-barrel_RND_2"/>
    <property type="match status" value="1"/>
</dbReference>
<feature type="domain" description="Multidrug resistance protein MdtA-like barrel-sandwich hybrid" evidence="4">
    <location>
        <begin position="87"/>
        <end position="241"/>
    </location>
</feature>
<proteinExistence type="inferred from homology"/>
<evidence type="ECO:0000256" key="2">
    <source>
        <dbReference type="SAM" id="Coils"/>
    </source>
</evidence>
<comment type="caution">
    <text evidence="6">The sequence shown here is derived from an EMBL/GenBank/DDBJ whole genome shotgun (WGS) entry which is preliminary data.</text>
</comment>
<feature type="transmembrane region" description="Helical" evidence="3">
    <location>
        <begin position="31"/>
        <end position="52"/>
    </location>
</feature>
<feature type="coiled-coil region" evidence="2">
    <location>
        <begin position="135"/>
        <end position="207"/>
    </location>
</feature>
<dbReference type="PANTHER" id="PTHR30469:SF33">
    <property type="entry name" value="SLR1207 PROTEIN"/>
    <property type="match status" value="1"/>
</dbReference>
<evidence type="ECO:0000313" key="7">
    <source>
        <dbReference type="Proteomes" id="UP000598467"/>
    </source>
</evidence>
<dbReference type="Proteomes" id="UP000598467">
    <property type="component" value="Unassembled WGS sequence"/>
</dbReference>
<dbReference type="AlphaFoldDB" id="A0A926NUD4"/>
<feature type="domain" description="CusB-like beta-barrel" evidence="5">
    <location>
        <begin position="253"/>
        <end position="327"/>
    </location>
</feature>
<dbReference type="RefSeq" id="WP_190292320.1">
    <property type="nucleotide sequence ID" value="NZ_JABFCZ010000016.1"/>
</dbReference>
<evidence type="ECO:0000256" key="1">
    <source>
        <dbReference type="ARBA" id="ARBA00009477"/>
    </source>
</evidence>
<dbReference type="InterPro" id="IPR058792">
    <property type="entry name" value="Beta-barrel_RND_2"/>
</dbReference>
<sequence length="428" mass="46206">MLDKNTRSDSDEDIETVLGVRQTAGSRAKRVLKWTILAAIAAGIGFGTYEYFGAGDKSDGLTYTTNASSTGDIIVLVTATGTVEPTNKVEISSELSGIIRTVAVDYNSQVKVGQMLAELDTDKLKATVESSRAKLNAAIARVTEAEATVVEKEEDYKRKVSLEERKIISTLELQTARAAHDRALAALESAKADVTAARAELRVHETDLKKSCICSPIDGVVLSRDVDPGQVVAASLQAPVLFTIAEDLKKMEVQVDVDEADVGKVEEGQTAVFTVDAYPDRQFDAVIRELRFGSEIVQGVVTYKAVLTTDNSELLLRPGMTATAEIKVQEEDGVLTVSNEALRYIPPKATPVKDNRSFLQRLLPHPPRFGQASRPEQTGTEREIWVLRDGKAIPVPVTIGITDGSRTRIVKGDIAAGDRIIVDAQAAG</sequence>
<dbReference type="InterPro" id="IPR006143">
    <property type="entry name" value="RND_pump_MFP"/>
</dbReference>
<keyword evidence="2" id="KW-0175">Coiled coil</keyword>
<dbReference type="Gene3D" id="1.10.287.470">
    <property type="entry name" value="Helix hairpin bin"/>
    <property type="match status" value="1"/>
</dbReference>
<name>A0A926NUD4_9HYPH</name>
<keyword evidence="3" id="KW-0472">Membrane</keyword>
<keyword evidence="3" id="KW-1133">Transmembrane helix</keyword>
<evidence type="ECO:0000313" key="6">
    <source>
        <dbReference type="EMBL" id="MBD1547557.1"/>
    </source>
</evidence>
<dbReference type="Pfam" id="PF25917">
    <property type="entry name" value="BSH_RND"/>
    <property type="match status" value="1"/>
</dbReference>
<dbReference type="PANTHER" id="PTHR30469">
    <property type="entry name" value="MULTIDRUG RESISTANCE PROTEIN MDTA"/>
    <property type="match status" value="1"/>
</dbReference>
<dbReference type="Gene3D" id="2.40.50.100">
    <property type="match status" value="1"/>
</dbReference>
<dbReference type="GO" id="GO:0015562">
    <property type="term" value="F:efflux transmembrane transporter activity"/>
    <property type="evidence" value="ECO:0007669"/>
    <property type="project" value="TreeGrafter"/>
</dbReference>
<gene>
    <name evidence="6" type="ORF">HK439_14915</name>
</gene>
<reference evidence="6" key="1">
    <citation type="submission" date="2020-05" db="EMBL/GenBank/DDBJ databases">
        <title>Identification of trans-AT polyketide cluster in two marine bacteria, producers of a novel glutaramide-containing polyketide sesbanimide D and analogs.</title>
        <authorList>
            <person name="Kacar D."/>
            <person name="Rodriguez P."/>
            <person name="Canedo L."/>
            <person name="Gonzalez E."/>
            <person name="Galan B."/>
            <person name="De La Calle F."/>
            <person name="Garcia J.L."/>
        </authorList>
    </citation>
    <scope>NUCLEOTIDE SEQUENCE</scope>
    <source>
        <strain evidence="6">PHM038</strain>
    </source>
</reference>
<dbReference type="GO" id="GO:1990281">
    <property type="term" value="C:efflux pump complex"/>
    <property type="evidence" value="ECO:0007669"/>
    <property type="project" value="TreeGrafter"/>
</dbReference>
<dbReference type="Gene3D" id="2.40.30.170">
    <property type="match status" value="1"/>
</dbReference>
<comment type="similarity">
    <text evidence="1">Belongs to the membrane fusion protein (MFP) (TC 8.A.1) family.</text>
</comment>
<evidence type="ECO:0000256" key="3">
    <source>
        <dbReference type="SAM" id="Phobius"/>
    </source>
</evidence>
<keyword evidence="3" id="KW-0812">Transmembrane</keyword>
<accession>A0A926NUD4</accession>
<dbReference type="EMBL" id="JABFCZ010000016">
    <property type="protein sequence ID" value="MBD1547557.1"/>
    <property type="molecule type" value="Genomic_DNA"/>
</dbReference>
<organism evidence="6 7">
    <name type="scientific">Roseibium aggregatum</name>
    <dbReference type="NCBI Taxonomy" id="187304"/>
    <lineage>
        <taxon>Bacteria</taxon>
        <taxon>Pseudomonadati</taxon>
        <taxon>Pseudomonadota</taxon>
        <taxon>Alphaproteobacteria</taxon>
        <taxon>Hyphomicrobiales</taxon>
        <taxon>Stappiaceae</taxon>
        <taxon>Roseibium</taxon>
    </lineage>
</organism>
<dbReference type="SUPFAM" id="SSF111369">
    <property type="entry name" value="HlyD-like secretion proteins"/>
    <property type="match status" value="1"/>
</dbReference>
<dbReference type="InterPro" id="IPR058625">
    <property type="entry name" value="MdtA-like_BSH"/>
</dbReference>
<evidence type="ECO:0000259" key="5">
    <source>
        <dbReference type="Pfam" id="PF25954"/>
    </source>
</evidence>